<gene>
    <name evidence="2" type="ORF">LAZ67_14001951</name>
</gene>
<feature type="domain" description="DUF5641" evidence="1">
    <location>
        <begin position="462"/>
        <end position="549"/>
    </location>
</feature>
<dbReference type="Gene3D" id="3.30.420.10">
    <property type="entry name" value="Ribonuclease H-like superfamily/Ribonuclease H"/>
    <property type="match status" value="2"/>
</dbReference>
<keyword evidence="3" id="KW-1185">Reference proteome</keyword>
<protein>
    <recommendedName>
        <fullName evidence="1">DUF5641 domain-containing protein</fullName>
    </recommendedName>
</protein>
<sequence>MHVRTAIPTASLATARVRLVGPRGVGVTVRALLDQGSQSSFVHRDLLHHLTIPVHKVNAQIFGINDTKGEHVKQMVSCSVASLTESGWTMPIRALVVGRMTGILPSRDLRIPVPSSWKTLPLADPQFETSGRVDVILGADVYGSLLLPEVKYDEKTQLCAQKTRLGWIVSGKLPGEGEVGPHRVYNIRVNYEENLDNVLRRFWEVEEVPLRPAKSDADEFCEELYNTKVQRTASGRYIVPLPFDPRVPVPELFGESVTICVRRQLALERRLARDAPLREEYCSFMKDYVELGHMTPLSESSAIDTEGCCFIPQHARFVARRGHCAQMYSDQGTNFVGAAKQLRTGFYMARDQMSEIAEILANDGTEWKFNPPGAPHFGGLWEAGIKCFKYHFRRIIGEALLTYEEFLTLIVQIEACLNSRPLGPISGDPNDLAVLTPAHFLLTSSSCCVPEEDLLSAQLLPRWKMVQKMVQHLWRQWSTDYIHNLQQRHKWRTPRPNVATGSLVLVREEHVPPAKWIMGRVVEIHPGKDGLVRVVSIRTKAGLLKRPLRESTGCLITDKSTGPHHRRVDWTLSQKGRQDLIIEESTAPLITDLVDRMTTAKETTTKQTTTKKLDSYLFMELAYYNCISSFLCVWTFPSFPLRFDHDCLYSVKTVNGLPKCREDPRTRFALLALVSVEKTVITATKNIFGPNGFPKIFLVAVVTIEGNSYSVIVKKLKAEGLDVGKATICRVVNGIGKKREAESNGQKFQVDRPRPVRTPATVSNVKRLATTENPPSQRQLSRMCGTSLKTINNIIHKDLELDTRRKGKVHKLTPFHMKNRATNARKLYEEHLAGSRSEYTATLDEAWMYVTYCNGIRKICYIKRGNQVPDNWVHQCSETFLKGFMVVGVMTGRGVLPLIKVPSKVKVNSEFYIECVLKPVIEQLKDLYPGEMDKVFLHHDKASSHTSNKTQQFLQEMKDTLGLNFIRNSDIPVKSPDASPLDFYGFGMLKQRLFNRRPKTEAGLWKAAQEEWSNVSLSKVKEVFAAWKVRCREIAKKKGKHIEHMKKIHVRKIKF</sequence>
<evidence type="ECO:0000313" key="3">
    <source>
        <dbReference type="Proteomes" id="UP001235939"/>
    </source>
</evidence>
<dbReference type="Pfam" id="PF18701">
    <property type="entry name" value="DUF5641"/>
    <property type="match status" value="1"/>
</dbReference>
<proteinExistence type="predicted"/>
<dbReference type="PANTHER" id="PTHR47331:SF1">
    <property type="entry name" value="GAG-LIKE PROTEIN"/>
    <property type="match status" value="1"/>
</dbReference>
<evidence type="ECO:0000313" key="2">
    <source>
        <dbReference type="EMBL" id="UYV76753.1"/>
    </source>
</evidence>
<dbReference type="InterPro" id="IPR040676">
    <property type="entry name" value="DUF5641"/>
</dbReference>
<dbReference type="Proteomes" id="UP001235939">
    <property type="component" value="Chromosome 14"/>
</dbReference>
<dbReference type="SUPFAM" id="SSF53098">
    <property type="entry name" value="Ribonuclease H-like"/>
    <property type="match status" value="1"/>
</dbReference>
<dbReference type="InterPro" id="IPR012337">
    <property type="entry name" value="RNaseH-like_sf"/>
</dbReference>
<dbReference type="EMBL" id="CP092876">
    <property type="protein sequence ID" value="UYV76753.1"/>
    <property type="molecule type" value="Genomic_DNA"/>
</dbReference>
<evidence type="ECO:0000259" key="1">
    <source>
        <dbReference type="Pfam" id="PF18701"/>
    </source>
</evidence>
<organism evidence="2 3">
    <name type="scientific">Cordylochernes scorpioides</name>
    <dbReference type="NCBI Taxonomy" id="51811"/>
    <lineage>
        <taxon>Eukaryota</taxon>
        <taxon>Metazoa</taxon>
        <taxon>Ecdysozoa</taxon>
        <taxon>Arthropoda</taxon>
        <taxon>Chelicerata</taxon>
        <taxon>Arachnida</taxon>
        <taxon>Pseudoscorpiones</taxon>
        <taxon>Cheliferoidea</taxon>
        <taxon>Chernetidae</taxon>
        <taxon>Cordylochernes</taxon>
    </lineage>
</organism>
<accession>A0ABY6LA10</accession>
<dbReference type="PANTHER" id="PTHR47331">
    <property type="entry name" value="PHD-TYPE DOMAIN-CONTAINING PROTEIN"/>
    <property type="match status" value="1"/>
</dbReference>
<reference evidence="2 3" key="1">
    <citation type="submission" date="2022-01" db="EMBL/GenBank/DDBJ databases">
        <title>A chromosomal length assembly of Cordylochernes scorpioides.</title>
        <authorList>
            <person name="Zeh D."/>
            <person name="Zeh J."/>
        </authorList>
    </citation>
    <scope>NUCLEOTIDE SEQUENCE [LARGE SCALE GENOMIC DNA]</scope>
    <source>
        <strain evidence="2">IN4F17</strain>
        <tissue evidence="2">Whole Body</tissue>
    </source>
</reference>
<dbReference type="InterPro" id="IPR036397">
    <property type="entry name" value="RNaseH_sf"/>
</dbReference>
<name>A0ABY6LA10_9ARAC</name>